<proteinExistence type="predicted"/>
<name>A0A0E9U9U7_ANGAN</name>
<evidence type="ECO:0000313" key="1">
    <source>
        <dbReference type="EMBL" id="JAH61935.1"/>
    </source>
</evidence>
<reference evidence="1" key="2">
    <citation type="journal article" date="2015" name="Fish Shellfish Immunol.">
        <title>Early steps in the European eel (Anguilla anguilla)-Vibrio vulnificus interaction in the gills: Role of the RtxA13 toxin.</title>
        <authorList>
            <person name="Callol A."/>
            <person name="Pajuelo D."/>
            <person name="Ebbesson L."/>
            <person name="Teles M."/>
            <person name="MacKenzie S."/>
            <person name="Amaro C."/>
        </authorList>
    </citation>
    <scope>NUCLEOTIDE SEQUENCE</scope>
</reference>
<accession>A0A0E9U9U7</accession>
<sequence length="25" mass="2880">MKVCAYNHIYTFYVSKAICASVQHC</sequence>
<reference evidence="1" key="1">
    <citation type="submission" date="2014-11" db="EMBL/GenBank/DDBJ databases">
        <authorList>
            <person name="Amaro Gonzalez C."/>
        </authorList>
    </citation>
    <scope>NUCLEOTIDE SEQUENCE</scope>
</reference>
<organism evidence="1">
    <name type="scientific">Anguilla anguilla</name>
    <name type="common">European freshwater eel</name>
    <name type="synonym">Muraena anguilla</name>
    <dbReference type="NCBI Taxonomy" id="7936"/>
    <lineage>
        <taxon>Eukaryota</taxon>
        <taxon>Metazoa</taxon>
        <taxon>Chordata</taxon>
        <taxon>Craniata</taxon>
        <taxon>Vertebrata</taxon>
        <taxon>Euteleostomi</taxon>
        <taxon>Actinopterygii</taxon>
        <taxon>Neopterygii</taxon>
        <taxon>Teleostei</taxon>
        <taxon>Anguilliformes</taxon>
        <taxon>Anguillidae</taxon>
        <taxon>Anguilla</taxon>
    </lineage>
</organism>
<dbReference type="EMBL" id="GBXM01046642">
    <property type="protein sequence ID" value="JAH61935.1"/>
    <property type="molecule type" value="Transcribed_RNA"/>
</dbReference>
<protein>
    <submittedName>
        <fullName evidence="1">Uncharacterized protein</fullName>
    </submittedName>
</protein>
<dbReference type="AlphaFoldDB" id="A0A0E9U9U7"/>